<accession>A0A545AGD4</accession>
<dbReference type="Pfam" id="PF13560">
    <property type="entry name" value="HTH_31"/>
    <property type="match status" value="1"/>
</dbReference>
<organism evidence="3 4">
    <name type="scientific">Cryptosporangium phraense</name>
    <dbReference type="NCBI Taxonomy" id="2593070"/>
    <lineage>
        <taxon>Bacteria</taxon>
        <taxon>Bacillati</taxon>
        <taxon>Actinomycetota</taxon>
        <taxon>Actinomycetes</taxon>
        <taxon>Cryptosporangiales</taxon>
        <taxon>Cryptosporangiaceae</taxon>
        <taxon>Cryptosporangium</taxon>
    </lineage>
</organism>
<feature type="region of interest" description="Disordered" evidence="1">
    <location>
        <begin position="1"/>
        <end position="23"/>
    </location>
</feature>
<gene>
    <name evidence="3" type="ORF">FL583_38705</name>
</gene>
<evidence type="ECO:0000256" key="1">
    <source>
        <dbReference type="SAM" id="MobiDB-lite"/>
    </source>
</evidence>
<dbReference type="Proteomes" id="UP000317982">
    <property type="component" value="Unassembled WGS sequence"/>
</dbReference>
<evidence type="ECO:0000259" key="2">
    <source>
        <dbReference type="Pfam" id="PF19054"/>
    </source>
</evidence>
<sequence>MWRFSTSKSQEEAGTRSIRGGVTAVPRRPVPVERWAATPAAQRAPCLGFASAEAVVARRAGGRVRDRAPRGPHLVDAQRLRRYPSSGPPQRRRTGADAYARERRLCLQRSLNRWKTNRNGAKIEILNARHRFRILRTVCVRNASKRPDVGGQRVTISGGVARGRGRRRLLRELTRLRVEARLSLDEAAMQLLGKSGSALYRMEAGQVAKIRPLEVRALCAGYGASPELTADLADLAEETTKASKGWWGAVGSPAAPWFTTLLSLEDEAQRIDAWCPTLILGLLQTEDYARAVMTAFLGLNDPAEIERQLTTRMKRQAVLTRRAGAVEVWAVLDESVLHRVMGSQAVMRDQLRHLVAVSERPNVTLQVVPFSAGGHPVLSGGPIVLFSFRDPTDPGVVYLENHAGALHLEEPSDVVIYARMVEHGRTSALSASDSRERIAALAAALD</sequence>
<feature type="domain" description="DUF5753" evidence="2">
    <location>
        <begin position="258"/>
        <end position="439"/>
    </location>
</feature>
<evidence type="ECO:0000313" key="4">
    <source>
        <dbReference type="Proteomes" id="UP000317982"/>
    </source>
</evidence>
<dbReference type="InterPro" id="IPR043917">
    <property type="entry name" value="DUF5753"/>
</dbReference>
<evidence type="ECO:0000313" key="3">
    <source>
        <dbReference type="EMBL" id="TQS39705.1"/>
    </source>
</evidence>
<name>A0A545AGD4_9ACTN</name>
<reference evidence="3 4" key="1">
    <citation type="submission" date="2019-07" db="EMBL/GenBank/DDBJ databases">
        <title>Cryptosporangium phraense sp. nov., isolated from plant litter.</title>
        <authorList>
            <person name="Suriyachadkun C."/>
        </authorList>
    </citation>
    <scope>NUCLEOTIDE SEQUENCE [LARGE SCALE GENOMIC DNA]</scope>
    <source>
        <strain evidence="3 4">A-T 5661</strain>
    </source>
</reference>
<comment type="caution">
    <text evidence="3">The sequence shown here is derived from an EMBL/GenBank/DDBJ whole genome shotgun (WGS) entry which is preliminary data.</text>
</comment>
<proteinExistence type="predicted"/>
<protein>
    <submittedName>
        <fullName evidence="3">Helix-turn-helix domain-containing protein</fullName>
    </submittedName>
</protein>
<keyword evidence="4" id="KW-1185">Reference proteome</keyword>
<dbReference type="InParanoid" id="A0A545AGD4"/>
<dbReference type="OrthoDB" id="5446846at2"/>
<feature type="region of interest" description="Disordered" evidence="1">
    <location>
        <begin position="63"/>
        <end position="98"/>
    </location>
</feature>
<dbReference type="EMBL" id="VIRS01000060">
    <property type="protein sequence ID" value="TQS39705.1"/>
    <property type="molecule type" value="Genomic_DNA"/>
</dbReference>
<dbReference type="Pfam" id="PF19054">
    <property type="entry name" value="DUF5753"/>
    <property type="match status" value="1"/>
</dbReference>
<dbReference type="AlphaFoldDB" id="A0A545AGD4"/>